<sequence length="252" mass="27111">MRLPVGLLLILICTVSCGKRGALIYPEMAAPTAPAEVTALQSGSEVKISLLLPQKDLAGRPLRELAGFKLFKQVTDATKEGACKACSSEALLAKTVFFDHPGTAVQRYDNRFILLDSQVHSGIDYVYYVQSFLQDGTNGVASLPVTVSVVPVLAPPALKAVPEPTEVRLELAAPSPAPGTFVGFSIYRAIKGQPFPYRPLTKEPVVSRVFSDFGLQRQLMYTYVAKTVVRLPNGALAESAASDTVEVQLSED</sequence>
<dbReference type="Proteomes" id="UP000784128">
    <property type="component" value="Unassembled WGS sequence"/>
</dbReference>
<protein>
    <recommendedName>
        <fullName evidence="3">Fibronectin type-III domain-containing protein</fullName>
    </recommendedName>
</protein>
<evidence type="ECO:0008006" key="3">
    <source>
        <dbReference type="Google" id="ProtNLM"/>
    </source>
</evidence>
<keyword evidence="2" id="KW-1185">Reference proteome</keyword>
<evidence type="ECO:0000313" key="1">
    <source>
        <dbReference type="EMBL" id="MBT1072339.1"/>
    </source>
</evidence>
<dbReference type="RefSeq" id="WP_214299149.1">
    <property type="nucleotide sequence ID" value="NZ_JAHDYS010000009.1"/>
</dbReference>
<gene>
    <name evidence="1" type="ORF">KJB30_11120</name>
</gene>
<reference evidence="1 2" key="1">
    <citation type="submission" date="2021-05" db="EMBL/GenBank/DDBJ databases">
        <title>The draft genome of Geobacter chapellei DSM 13688.</title>
        <authorList>
            <person name="Xu Z."/>
            <person name="Masuda Y."/>
            <person name="Itoh H."/>
            <person name="Senoo K."/>
        </authorList>
    </citation>
    <scope>NUCLEOTIDE SEQUENCE [LARGE SCALE GENOMIC DNA]</scope>
    <source>
        <strain evidence="1 2">DSM 13688</strain>
    </source>
</reference>
<dbReference type="EMBL" id="JAHDYS010000009">
    <property type="protein sequence ID" value="MBT1072339.1"/>
    <property type="molecule type" value="Genomic_DNA"/>
</dbReference>
<comment type="caution">
    <text evidence="1">The sequence shown here is derived from an EMBL/GenBank/DDBJ whole genome shotgun (WGS) entry which is preliminary data.</text>
</comment>
<evidence type="ECO:0000313" key="2">
    <source>
        <dbReference type="Proteomes" id="UP000784128"/>
    </source>
</evidence>
<organism evidence="1 2">
    <name type="scientific">Pelotalea chapellei</name>
    <dbReference type="NCBI Taxonomy" id="44671"/>
    <lineage>
        <taxon>Bacteria</taxon>
        <taxon>Pseudomonadati</taxon>
        <taxon>Thermodesulfobacteriota</taxon>
        <taxon>Desulfuromonadia</taxon>
        <taxon>Geobacterales</taxon>
        <taxon>Geobacteraceae</taxon>
        <taxon>Pelotalea</taxon>
    </lineage>
</organism>
<proteinExistence type="predicted"/>
<accession>A0ABS5U9J4</accession>
<name>A0ABS5U9J4_9BACT</name>